<dbReference type="STRING" id="1334022.SAMN04487907_101746"/>
<keyword evidence="3" id="KW-1185">Reference proteome</keyword>
<protein>
    <submittedName>
        <fullName evidence="2">Uncharacterized protein</fullName>
    </submittedName>
</protein>
<feature type="transmembrane region" description="Helical" evidence="1">
    <location>
        <begin position="15"/>
        <end position="33"/>
    </location>
</feature>
<evidence type="ECO:0000313" key="2">
    <source>
        <dbReference type="EMBL" id="SFB81328.1"/>
    </source>
</evidence>
<dbReference type="Proteomes" id="UP000199438">
    <property type="component" value="Unassembled WGS sequence"/>
</dbReference>
<reference evidence="3" key="1">
    <citation type="submission" date="2016-10" db="EMBL/GenBank/DDBJ databases">
        <authorList>
            <person name="Varghese N."/>
            <person name="Submissions S."/>
        </authorList>
    </citation>
    <scope>NUCLEOTIDE SEQUENCE [LARGE SCALE GENOMIC DNA]</scope>
    <source>
        <strain evidence="3">DSM 24499</strain>
    </source>
</reference>
<accession>A0A1I1E7N0</accession>
<organism evidence="2 3">
    <name type="scientific">Zunongwangia mangrovi</name>
    <dbReference type="NCBI Taxonomy" id="1334022"/>
    <lineage>
        <taxon>Bacteria</taxon>
        <taxon>Pseudomonadati</taxon>
        <taxon>Bacteroidota</taxon>
        <taxon>Flavobacteriia</taxon>
        <taxon>Flavobacteriales</taxon>
        <taxon>Flavobacteriaceae</taxon>
        <taxon>Zunongwangia</taxon>
    </lineage>
</organism>
<keyword evidence="1" id="KW-0812">Transmembrane</keyword>
<keyword evidence="1" id="KW-0472">Membrane</keyword>
<dbReference type="AlphaFoldDB" id="A0A1I1E7N0"/>
<evidence type="ECO:0000256" key="1">
    <source>
        <dbReference type="SAM" id="Phobius"/>
    </source>
</evidence>
<sequence length="54" mass="6504">MYVTETFKTNKVSKVYDYLIIALNLKLLQLWYFSRKNYFNAGYYRVSGGFFKIS</sequence>
<proteinExistence type="predicted"/>
<gene>
    <name evidence="2" type="ORF">SAMN04487907_101746</name>
</gene>
<evidence type="ECO:0000313" key="3">
    <source>
        <dbReference type="Proteomes" id="UP000199438"/>
    </source>
</evidence>
<name>A0A1I1E7N0_9FLAO</name>
<keyword evidence="1" id="KW-1133">Transmembrane helix</keyword>
<dbReference type="EMBL" id="FOKV01000001">
    <property type="protein sequence ID" value="SFB81328.1"/>
    <property type="molecule type" value="Genomic_DNA"/>
</dbReference>